<keyword evidence="3" id="KW-0804">Transcription</keyword>
<feature type="domain" description="BHLH" evidence="6">
    <location>
        <begin position="232"/>
        <end position="281"/>
    </location>
</feature>
<evidence type="ECO:0000256" key="3">
    <source>
        <dbReference type="ARBA" id="ARBA00023163"/>
    </source>
</evidence>
<organism evidence="7 8">
    <name type="scientific">Acacia crassicarpa</name>
    <name type="common">northern wattle</name>
    <dbReference type="NCBI Taxonomy" id="499986"/>
    <lineage>
        <taxon>Eukaryota</taxon>
        <taxon>Viridiplantae</taxon>
        <taxon>Streptophyta</taxon>
        <taxon>Embryophyta</taxon>
        <taxon>Tracheophyta</taxon>
        <taxon>Spermatophyta</taxon>
        <taxon>Magnoliopsida</taxon>
        <taxon>eudicotyledons</taxon>
        <taxon>Gunneridae</taxon>
        <taxon>Pentapetalae</taxon>
        <taxon>rosids</taxon>
        <taxon>fabids</taxon>
        <taxon>Fabales</taxon>
        <taxon>Fabaceae</taxon>
        <taxon>Caesalpinioideae</taxon>
        <taxon>mimosoid clade</taxon>
        <taxon>Acacieae</taxon>
        <taxon>Acacia</taxon>
    </lineage>
</organism>
<feature type="compositionally biased region" description="Low complexity" evidence="5">
    <location>
        <begin position="185"/>
        <end position="201"/>
    </location>
</feature>
<dbReference type="CDD" id="cd04873">
    <property type="entry name" value="ACT_UUR-ACR-like"/>
    <property type="match status" value="1"/>
</dbReference>
<dbReference type="PROSITE" id="PS50888">
    <property type="entry name" value="BHLH"/>
    <property type="match status" value="1"/>
</dbReference>
<dbReference type="Pfam" id="PF22754">
    <property type="entry name" value="bHLH-TF_ACT-like_plant"/>
    <property type="match status" value="1"/>
</dbReference>
<dbReference type="Pfam" id="PF00010">
    <property type="entry name" value="HLH"/>
    <property type="match status" value="1"/>
</dbReference>
<evidence type="ECO:0000259" key="6">
    <source>
        <dbReference type="PROSITE" id="PS50888"/>
    </source>
</evidence>
<dbReference type="PANTHER" id="PTHR31945:SF63">
    <property type="entry name" value="TRANSCRIPTION FACTOR BHLH90"/>
    <property type="match status" value="1"/>
</dbReference>
<comment type="subcellular location">
    <subcellularLocation>
        <location evidence="1">Nucleus</location>
    </subcellularLocation>
</comment>
<dbReference type="GO" id="GO:0003700">
    <property type="term" value="F:DNA-binding transcription factor activity"/>
    <property type="evidence" value="ECO:0007669"/>
    <property type="project" value="TreeGrafter"/>
</dbReference>
<protein>
    <recommendedName>
        <fullName evidence="6">BHLH domain-containing protein</fullName>
    </recommendedName>
</protein>
<dbReference type="GO" id="GO:0046983">
    <property type="term" value="F:protein dimerization activity"/>
    <property type="evidence" value="ECO:0007669"/>
    <property type="project" value="InterPro"/>
</dbReference>
<reference evidence="7" key="1">
    <citation type="submission" date="2023-10" db="EMBL/GenBank/DDBJ databases">
        <title>Chromosome-level genome of the transformable northern wattle, Acacia crassicarpa.</title>
        <authorList>
            <person name="Massaro I."/>
            <person name="Sinha N.R."/>
            <person name="Poethig S."/>
            <person name="Leichty A.R."/>
        </authorList>
    </citation>
    <scope>NUCLEOTIDE SEQUENCE</scope>
    <source>
        <strain evidence="7">Acra3RX</strain>
        <tissue evidence="7">Leaf</tissue>
    </source>
</reference>
<dbReference type="EMBL" id="JAWXYG010000009">
    <property type="protein sequence ID" value="KAK4263213.1"/>
    <property type="molecule type" value="Genomic_DNA"/>
</dbReference>
<evidence type="ECO:0000256" key="1">
    <source>
        <dbReference type="ARBA" id="ARBA00004123"/>
    </source>
</evidence>
<evidence type="ECO:0000313" key="8">
    <source>
        <dbReference type="Proteomes" id="UP001293593"/>
    </source>
</evidence>
<name>A0AAE1MIK8_9FABA</name>
<dbReference type="AlphaFoldDB" id="A0AAE1MIK8"/>
<dbReference type="CDD" id="cd11443">
    <property type="entry name" value="bHLH_AtAMS_like"/>
    <property type="match status" value="1"/>
</dbReference>
<gene>
    <name evidence="7" type="ORF">QN277_028658</name>
</gene>
<keyword evidence="4" id="KW-0539">Nucleus</keyword>
<sequence length="432" mass="48414">MAGLEVAAVEGFRTLTETKAWDYVVVWKYGDDPTRFIEWMGCCCVGACNGSKNEEEKEEEYKLSRRCRDSHFQHPVRTKGCEALALLPYTIPLYSGVHGDVAISKQPQWLIQGSTGTQILIPIIGGIIELFSAKIVPKDSRIIESITAHCCLSMKNEAISEHPPLDSCYPQSLISSIQAPAVELSHPSIEGSSSGSNPSNETSKEHQTGFDFQCGTLEEDKPELVKRPQREGYTSKNLVTERNRRNKIKDGLYTLRALVPKITKMDRASIVGDAIDYIKELQEQEKGLRDELTALEEENCEKDKPQSRRSILKAQGGTRSLHLDHLIQSSSDSTKRTQMEVQVEVNQIGKIEFLVKMRCEQKRGGFARLMEAIDLFGLQVTDANVNTFGDKVMNILTVKANKLDIHPDILREYLTQQADSQERGVDVEVKKA</sequence>
<proteinExistence type="predicted"/>
<dbReference type="SMART" id="SM00353">
    <property type="entry name" value="HLH"/>
    <property type="match status" value="1"/>
</dbReference>
<dbReference type="InterPro" id="IPR025610">
    <property type="entry name" value="MYC/MYB_N"/>
</dbReference>
<evidence type="ECO:0000256" key="2">
    <source>
        <dbReference type="ARBA" id="ARBA00023015"/>
    </source>
</evidence>
<dbReference type="PANTHER" id="PTHR31945">
    <property type="entry name" value="TRANSCRIPTION FACTOR SCREAM2-RELATED"/>
    <property type="match status" value="1"/>
</dbReference>
<accession>A0AAE1MIK8</accession>
<dbReference type="Gene3D" id="4.10.280.10">
    <property type="entry name" value="Helix-loop-helix DNA-binding domain"/>
    <property type="match status" value="1"/>
</dbReference>
<dbReference type="GO" id="GO:0005634">
    <property type="term" value="C:nucleus"/>
    <property type="evidence" value="ECO:0007669"/>
    <property type="project" value="UniProtKB-SubCell"/>
</dbReference>
<evidence type="ECO:0000256" key="4">
    <source>
        <dbReference type="ARBA" id="ARBA00023242"/>
    </source>
</evidence>
<dbReference type="InterPro" id="IPR054502">
    <property type="entry name" value="bHLH-TF_ACT-like_plant"/>
</dbReference>
<dbReference type="Proteomes" id="UP001293593">
    <property type="component" value="Unassembled WGS sequence"/>
</dbReference>
<dbReference type="InterPro" id="IPR036638">
    <property type="entry name" value="HLH_DNA-bd_sf"/>
</dbReference>
<keyword evidence="2" id="KW-0805">Transcription regulation</keyword>
<comment type="caution">
    <text evidence="7">The sequence shown here is derived from an EMBL/GenBank/DDBJ whole genome shotgun (WGS) entry which is preliminary data.</text>
</comment>
<dbReference type="SUPFAM" id="SSF47459">
    <property type="entry name" value="HLH, helix-loop-helix DNA-binding domain"/>
    <property type="match status" value="1"/>
</dbReference>
<feature type="region of interest" description="Disordered" evidence="5">
    <location>
        <begin position="185"/>
        <end position="207"/>
    </location>
</feature>
<dbReference type="Pfam" id="PF14215">
    <property type="entry name" value="bHLH-MYC_N"/>
    <property type="match status" value="1"/>
</dbReference>
<dbReference type="GO" id="GO:0043565">
    <property type="term" value="F:sequence-specific DNA binding"/>
    <property type="evidence" value="ECO:0007669"/>
    <property type="project" value="TreeGrafter"/>
</dbReference>
<keyword evidence="8" id="KW-1185">Reference proteome</keyword>
<dbReference type="InterPro" id="IPR051358">
    <property type="entry name" value="TF_AMS/ICE1/BHLH6-like"/>
</dbReference>
<dbReference type="InterPro" id="IPR011598">
    <property type="entry name" value="bHLH_dom"/>
</dbReference>
<evidence type="ECO:0000256" key="5">
    <source>
        <dbReference type="SAM" id="MobiDB-lite"/>
    </source>
</evidence>
<evidence type="ECO:0000313" key="7">
    <source>
        <dbReference type="EMBL" id="KAK4263213.1"/>
    </source>
</evidence>